<accession>A0A2S4PNP8</accession>
<dbReference type="Proteomes" id="UP000237438">
    <property type="component" value="Unassembled WGS sequence"/>
</dbReference>
<comment type="caution">
    <text evidence="1">The sequence shown here is derived from an EMBL/GenBank/DDBJ whole genome shotgun (WGS) entry which is preliminary data.</text>
</comment>
<name>A0A2S4PNP8_9PEZI</name>
<reference evidence="1 2" key="1">
    <citation type="submission" date="2017-10" db="EMBL/GenBank/DDBJ databases">
        <title>Development of genomic resources for the powdery mildew, Erysiphe pulchra.</title>
        <authorList>
            <person name="Wadl P.A."/>
            <person name="Mack B.M."/>
            <person name="Moore G."/>
            <person name="Beltz S.B."/>
        </authorList>
    </citation>
    <scope>NUCLEOTIDE SEQUENCE [LARGE SCALE GENOMIC DNA]</scope>
    <source>
        <strain evidence="1">Cflorida</strain>
    </source>
</reference>
<proteinExistence type="predicted"/>
<organism evidence="1 2">
    <name type="scientific">Erysiphe pulchra</name>
    <dbReference type="NCBI Taxonomy" id="225359"/>
    <lineage>
        <taxon>Eukaryota</taxon>
        <taxon>Fungi</taxon>
        <taxon>Dikarya</taxon>
        <taxon>Ascomycota</taxon>
        <taxon>Pezizomycotina</taxon>
        <taxon>Leotiomycetes</taxon>
        <taxon>Erysiphales</taxon>
        <taxon>Erysiphaceae</taxon>
        <taxon>Erysiphe</taxon>
    </lineage>
</organism>
<gene>
    <name evidence="1" type="ORF">EPUL_003788</name>
</gene>
<protein>
    <submittedName>
        <fullName evidence="1">Uncharacterized protein</fullName>
    </submittedName>
</protein>
<dbReference type="STRING" id="225359.A0A2S4PNP8"/>
<evidence type="ECO:0000313" key="1">
    <source>
        <dbReference type="EMBL" id="POS83661.1"/>
    </source>
</evidence>
<keyword evidence="2" id="KW-1185">Reference proteome</keyword>
<dbReference type="EMBL" id="PEDP01001433">
    <property type="protein sequence ID" value="POS83661.1"/>
    <property type="molecule type" value="Genomic_DNA"/>
</dbReference>
<dbReference type="AlphaFoldDB" id="A0A2S4PNP8"/>
<dbReference type="OrthoDB" id="3611560at2759"/>
<evidence type="ECO:0000313" key="2">
    <source>
        <dbReference type="Proteomes" id="UP000237438"/>
    </source>
</evidence>
<sequence>MAENAKSRARARSKNKGLAPILIDIDTVETAINEKDCLDMEMIDEDKPIAKGLDESRWVIKALPKSTTSPTSSTTSVDTFKPTEQINLPLTTSLPVFQVQQCTSPSSKEPVVVDLSASQACPNTPSPSVPHDTPSTIETQAEQRRAAQTAANIEICSAAINSVEAVLDPLSNGTRNNFVASLKVYFRSAIAQFIRSGASTSLPMLPPRPTGPPQAVSIIRKSTRNTPTTKAILKNAAQNPTRSNWATIANKAHQKSPAIPNMSQCPISKMTEKSTTKSSSLSGADDRLFIRITKDHEWRLLSPCVVREKLCIHLNCSPSDICQITRTSTGYALTTKDREVRQMLLNNNDGLSSHAAKLEPASDLTINRIATVLVALRTLDGLVTVDDTNFVAEITRVTNVTPKIVRLHGKSRPGAPYCSWLAYFTRDQSPRPGFRLFDESGVAVVNKPRQPIQQCKRCKRCHGFHATRGCSRAPACENCGSTMHAITECKAPTRRCNCGGPHKSDSTNCFTRPSRSGPVRKDQIKIIRQMGQREYHAKVRTEAAVMRAEAAAVAAELLPTIDQNNDQVIISTNEVSMSEAFIEETIPET</sequence>